<name>A0A8H6NMY0_9PEZI</name>
<keyword evidence="2" id="KW-1133">Transmembrane helix</keyword>
<keyword evidence="3" id="KW-0732">Signal</keyword>
<evidence type="ECO:0000256" key="1">
    <source>
        <dbReference type="SAM" id="MobiDB-lite"/>
    </source>
</evidence>
<evidence type="ECO:0000256" key="2">
    <source>
        <dbReference type="SAM" id="Phobius"/>
    </source>
</evidence>
<protein>
    <submittedName>
        <fullName evidence="4">Uncharacterized protein</fullName>
    </submittedName>
</protein>
<evidence type="ECO:0000313" key="5">
    <source>
        <dbReference type="Proteomes" id="UP000654918"/>
    </source>
</evidence>
<feature type="signal peptide" evidence="3">
    <location>
        <begin position="1"/>
        <end position="24"/>
    </location>
</feature>
<proteinExistence type="predicted"/>
<keyword evidence="2" id="KW-0472">Membrane</keyword>
<feature type="transmembrane region" description="Helical" evidence="2">
    <location>
        <begin position="330"/>
        <end position="352"/>
    </location>
</feature>
<gene>
    <name evidence="4" type="ORF">CPLU01_01779</name>
</gene>
<feature type="region of interest" description="Disordered" evidence="1">
    <location>
        <begin position="290"/>
        <end position="328"/>
    </location>
</feature>
<evidence type="ECO:0000313" key="4">
    <source>
        <dbReference type="EMBL" id="KAF6839359.1"/>
    </source>
</evidence>
<keyword evidence="5" id="KW-1185">Reference proteome</keyword>
<dbReference type="Proteomes" id="UP000654918">
    <property type="component" value="Unassembled WGS sequence"/>
</dbReference>
<feature type="chain" id="PRO_5034900329" evidence="3">
    <location>
        <begin position="25"/>
        <end position="353"/>
    </location>
</feature>
<organism evidence="4 5">
    <name type="scientific">Colletotrichum plurivorum</name>
    <dbReference type="NCBI Taxonomy" id="2175906"/>
    <lineage>
        <taxon>Eukaryota</taxon>
        <taxon>Fungi</taxon>
        <taxon>Dikarya</taxon>
        <taxon>Ascomycota</taxon>
        <taxon>Pezizomycotina</taxon>
        <taxon>Sordariomycetes</taxon>
        <taxon>Hypocreomycetidae</taxon>
        <taxon>Glomerellales</taxon>
        <taxon>Glomerellaceae</taxon>
        <taxon>Colletotrichum</taxon>
        <taxon>Colletotrichum orchidearum species complex</taxon>
    </lineage>
</organism>
<keyword evidence="2" id="KW-0812">Transmembrane</keyword>
<reference evidence="4" key="1">
    <citation type="journal article" date="2020" name="Phytopathology">
        <title>Genome Sequence Resources of Colletotrichum truncatum, C. plurivorum, C. musicola, and C. sojae: Four Species Pathogenic to Soybean (Glycine max).</title>
        <authorList>
            <person name="Rogerio F."/>
            <person name="Boufleur T.R."/>
            <person name="Ciampi-Guillardi M."/>
            <person name="Sukno S.A."/>
            <person name="Thon M.R."/>
            <person name="Massola Junior N.S."/>
            <person name="Baroncelli R."/>
        </authorList>
    </citation>
    <scope>NUCLEOTIDE SEQUENCE</scope>
    <source>
        <strain evidence="4">LFN00145</strain>
    </source>
</reference>
<dbReference type="EMBL" id="WIGO01000013">
    <property type="protein sequence ID" value="KAF6839359.1"/>
    <property type="molecule type" value="Genomic_DNA"/>
</dbReference>
<dbReference type="AlphaFoldDB" id="A0A8H6NMY0"/>
<accession>A0A8H6NMY0</accession>
<comment type="caution">
    <text evidence="4">The sequence shown here is derived from an EMBL/GenBank/DDBJ whole genome shotgun (WGS) entry which is preliminary data.</text>
</comment>
<evidence type="ECO:0000256" key="3">
    <source>
        <dbReference type="SAM" id="SignalP"/>
    </source>
</evidence>
<sequence>MVRGIVEATSWLLPLASIFTTVAGEQDVSFIWLDNTEYFANASNVAKMSWPILKDAFASPNRSDVAFWSGFDWTQPYPGAPLSGFSAHLRIADELPFPSSVIAENVRTNVAAISYGIPPSLMDSDGFPKSMDPSWYICQHYYISTVPDPTSSVDHGCSFLPTECQQDLRNSLVKTWGSWEAETGAMCGANALELITPSCRDTLGLVRADVLAWDASYLAEKTTSKILTVDEVGQRSWMIGTGFNEPNNQTSYDAASNRTYVLATVFGYSFGVSDAAEPVAELSCLRGAWSSSETSPTESETATATVASETSTSVVPATTSGGPASSSSMMLAPTSTLSSVALFLVVTGVFLVR</sequence>